<dbReference type="RefSeq" id="WP_327789759.1">
    <property type="nucleotide sequence ID" value="NZ_JARGEQ010000126.1"/>
</dbReference>
<dbReference type="InterPro" id="IPR034593">
    <property type="entry name" value="DgoD-like"/>
</dbReference>
<accession>A0AAP3XSP5</accession>
<name>A0AAP3XSP5_9PROT</name>
<evidence type="ECO:0000313" key="3">
    <source>
        <dbReference type="EMBL" id="MDF1587341.1"/>
    </source>
</evidence>
<dbReference type="SMART" id="SM00922">
    <property type="entry name" value="MR_MLE"/>
    <property type="match status" value="1"/>
</dbReference>
<dbReference type="Proteomes" id="UP001301140">
    <property type="component" value="Unassembled WGS sequence"/>
</dbReference>
<dbReference type="Pfam" id="PF02746">
    <property type="entry name" value="MR_MLE_N"/>
    <property type="match status" value="1"/>
</dbReference>
<gene>
    <name evidence="3" type="ORF">PZ740_13220</name>
</gene>
<dbReference type="SUPFAM" id="SSF51604">
    <property type="entry name" value="Enolase C-terminal domain-like"/>
    <property type="match status" value="1"/>
</dbReference>
<organism evidence="3 4">
    <name type="scientific">Marinimicrococcus flavescens</name>
    <dbReference type="NCBI Taxonomy" id="3031815"/>
    <lineage>
        <taxon>Bacteria</taxon>
        <taxon>Pseudomonadati</taxon>
        <taxon>Pseudomonadota</taxon>
        <taxon>Alphaproteobacteria</taxon>
        <taxon>Geminicoccales</taxon>
        <taxon>Geminicoccaceae</taxon>
        <taxon>Marinimicrococcus</taxon>
    </lineage>
</organism>
<dbReference type="PANTHER" id="PTHR48080">
    <property type="entry name" value="D-GALACTONATE DEHYDRATASE-RELATED"/>
    <property type="match status" value="1"/>
</dbReference>
<dbReference type="InterPro" id="IPR029017">
    <property type="entry name" value="Enolase-like_N"/>
</dbReference>
<dbReference type="SUPFAM" id="SSF54826">
    <property type="entry name" value="Enolase N-terminal domain-like"/>
    <property type="match status" value="1"/>
</dbReference>
<evidence type="ECO:0000256" key="1">
    <source>
        <dbReference type="ARBA" id="ARBA00023239"/>
    </source>
</evidence>
<dbReference type="Gene3D" id="3.20.20.120">
    <property type="entry name" value="Enolase-like C-terminal domain"/>
    <property type="match status" value="1"/>
</dbReference>
<dbReference type="GO" id="GO:0016829">
    <property type="term" value="F:lyase activity"/>
    <property type="evidence" value="ECO:0007669"/>
    <property type="project" value="UniProtKB-KW"/>
</dbReference>
<dbReference type="EMBL" id="JARGEQ010000126">
    <property type="protein sequence ID" value="MDF1587341.1"/>
    <property type="molecule type" value="Genomic_DNA"/>
</dbReference>
<keyword evidence="1" id="KW-0456">Lyase</keyword>
<proteinExistence type="predicted"/>
<dbReference type="InterPro" id="IPR013342">
    <property type="entry name" value="Mandelate_racemase_C"/>
</dbReference>
<dbReference type="InterPro" id="IPR029065">
    <property type="entry name" value="Enolase_C-like"/>
</dbReference>
<comment type="caution">
    <text evidence="3">The sequence shown here is derived from an EMBL/GenBank/DDBJ whole genome shotgun (WGS) entry which is preliminary data.</text>
</comment>
<dbReference type="PANTHER" id="PTHR48080:SF2">
    <property type="entry name" value="D-GALACTONATE DEHYDRATASE"/>
    <property type="match status" value="1"/>
</dbReference>
<dbReference type="CDD" id="cd03316">
    <property type="entry name" value="MR_like"/>
    <property type="match status" value="1"/>
</dbReference>
<reference evidence="3 4" key="1">
    <citation type="submission" date="2023-03" db="EMBL/GenBank/DDBJ databases">
        <title>YIM 152171 draft genome.</title>
        <authorList>
            <person name="Yang Z."/>
        </authorList>
    </citation>
    <scope>NUCLEOTIDE SEQUENCE [LARGE SCALE GENOMIC DNA]</scope>
    <source>
        <strain evidence="3 4">YIM 152171</strain>
    </source>
</reference>
<evidence type="ECO:0000313" key="4">
    <source>
        <dbReference type="Proteomes" id="UP001301140"/>
    </source>
</evidence>
<dbReference type="Gene3D" id="3.30.390.10">
    <property type="entry name" value="Enolase-like, N-terminal domain"/>
    <property type="match status" value="1"/>
</dbReference>
<dbReference type="InterPro" id="IPR013341">
    <property type="entry name" value="Mandelate_racemase_N_dom"/>
</dbReference>
<feature type="domain" description="Mandelate racemase/muconate lactonizing enzyme C-terminal" evidence="2">
    <location>
        <begin position="156"/>
        <end position="266"/>
    </location>
</feature>
<keyword evidence="4" id="KW-1185">Reference proteome</keyword>
<protein>
    <submittedName>
        <fullName evidence="3">Mandelate racemase/muconate lactonizing enzyme family protein</fullName>
    </submittedName>
</protein>
<evidence type="ECO:0000259" key="2">
    <source>
        <dbReference type="SMART" id="SM00922"/>
    </source>
</evidence>
<dbReference type="Pfam" id="PF13378">
    <property type="entry name" value="MR_MLE_C"/>
    <property type="match status" value="1"/>
</dbReference>
<dbReference type="SFLD" id="SFLDG00179">
    <property type="entry name" value="mandelate_racemase"/>
    <property type="match status" value="1"/>
</dbReference>
<dbReference type="AlphaFoldDB" id="A0AAP3XSP5"/>
<sequence length="400" mass="44767">MKITAIDTIWVEEFPNLLWTQVHTDEGITGLGETFFGPRAAAAFIHESAAERLLGQNPLHIDRHSRNLLHNYYLGISSSGAEVRGASALDIALWDIWGQATNQPIHQLLGGLAREKIRTYNTCAGYRYVRGSKGQLTENWGLDGRQGPYEDLDAFLHRADELAHSLLEQGITGMKIWPFDFAAERWGGLYISPEELETALEPFRKIRQAVGEKMDIMVEFHSLWNLPTAKRIFGALEEFSPFWYEDPIKMNNFDALAELAASTHVPITASETLATRPVFRDLMARQAVGVVMLDLAWVGGLSEARKIASMAEAHHLPVAPHDCTGPIVYTASCHLSLNATNGLIQESVRAFYTGWYKELVTELPRMENGYILPMEGPGLGTRLLPDVLRRKDVQIETSRL</sequence>
<dbReference type="InterPro" id="IPR036849">
    <property type="entry name" value="Enolase-like_C_sf"/>
</dbReference>
<dbReference type="SFLD" id="SFLDS00001">
    <property type="entry name" value="Enolase"/>
    <property type="match status" value="1"/>
</dbReference>